<proteinExistence type="predicted"/>
<protein>
    <recommendedName>
        <fullName evidence="1">HTH merR-type domain-containing protein</fullName>
    </recommendedName>
</protein>
<dbReference type="InterPro" id="IPR009061">
    <property type="entry name" value="DNA-bd_dom_put_sf"/>
</dbReference>
<dbReference type="GO" id="GO:0006355">
    <property type="term" value="P:regulation of DNA-templated transcription"/>
    <property type="evidence" value="ECO:0007669"/>
    <property type="project" value="InterPro"/>
</dbReference>
<name>A0A0G1INK0_9BACT</name>
<dbReference type="PATRIC" id="fig|1618437.3.peg.617"/>
<dbReference type="AlphaFoldDB" id="A0A0G1INK0"/>
<dbReference type="PROSITE" id="PS50937">
    <property type="entry name" value="HTH_MERR_2"/>
    <property type="match status" value="1"/>
</dbReference>
<dbReference type="SMART" id="SM00422">
    <property type="entry name" value="HTH_MERR"/>
    <property type="match status" value="1"/>
</dbReference>
<evidence type="ECO:0000313" key="3">
    <source>
        <dbReference type="Proteomes" id="UP000034521"/>
    </source>
</evidence>
<dbReference type="EMBL" id="LCIQ01000025">
    <property type="protein sequence ID" value="KKT60508.1"/>
    <property type="molecule type" value="Genomic_DNA"/>
</dbReference>
<organism evidence="2 3">
    <name type="scientific">Candidatus Gottesmanbacteria bacterium GW2011_GWA1_44_24b</name>
    <dbReference type="NCBI Taxonomy" id="1618437"/>
    <lineage>
        <taxon>Bacteria</taxon>
        <taxon>Candidatus Gottesmaniibacteriota</taxon>
    </lineage>
</organism>
<dbReference type="Proteomes" id="UP000034521">
    <property type="component" value="Unassembled WGS sequence"/>
</dbReference>
<dbReference type="Gene3D" id="1.10.1660.10">
    <property type="match status" value="1"/>
</dbReference>
<reference evidence="2 3" key="1">
    <citation type="journal article" date="2015" name="Nature">
        <title>rRNA introns, odd ribosomes, and small enigmatic genomes across a large radiation of phyla.</title>
        <authorList>
            <person name="Brown C.T."/>
            <person name="Hug L.A."/>
            <person name="Thomas B.C."/>
            <person name="Sharon I."/>
            <person name="Castelle C.J."/>
            <person name="Singh A."/>
            <person name="Wilkins M.J."/>
            <person name="Williams K.H."/>
            <person name="Banfield J.F."/>
        </authorList>
    </citation>
    <scope>NUCLEOTIDE SEQUENCE [LARGE SCALE GENOMIC DNA]</scope>
</reference>
<comment type="caution">
    <text evidence="2">The sequence shown here is derived from an EMBL/GenBank/DDBJ whole genome shotgun (WGS) entry which is preliminary data.</text>
</comment>
<dbReference type="CDD" id="cd00592">
    <property type="entry name" value="HTH_MerR-like"/>
    <property type="match status" value="1"/>
</dbReference>
<dbReference type="GO" id="GO:0003677">
    <property type="term" value="F:DNA binding"/>
    <property type="evidence" value="ECO:0007669"/>
    <property type="project" value="InterPro"/>
</dbReference>
<dbReference type="SUPFAM" id="SSF46955">
    <property type="entry name" value="Putative DNA-binding domain"/>
    <property type="match status" value="1"/>
</dbReference>
<accession>A0A0G1INK0</accession>
<sequence>MKSPGDTDVISIQKAADILGVTTKTLRRWEAKGVLVPTRTAGNQRRYLVSDIHAFQNKKGAADSSLSPFHTVGLQDSAFRFSSSLSFMQKSVIGLFSLLLLISGSAVLGSRIGSAVKKEHTSVLGITESPQRLFDGIPEGAVLAASDDSREYVMKINIPAQLYSGMTVEGDSIIKGNVDIEGVVTAENLSDFLSGLTAGGGISVTSGATPTIANMGVLSVGGKTGAVTLTAGSGITIDGTTISASSTTSTSTTTSVNAFQTIDVDGTAITAGSKDTLYFVSGTGITLSTSGKYITVTNNMNSPLTVSEGGTGLASYTAGDMLYASAGTTLAKIGIGTAGQVLTITGGVPAWGTISGDACTNCLVADPSSAQVVTPTADIVGFSVRGASGGTSDIFTIKDYAGTSTYFQTTSAGNLVLGNSTSNTVAFTSRVASNIIPSTGSQYDLGSSDRRWKTVYGDDAYINPDTGIYSSGKASFIVNQPFSEDILTASASGVGKFVIKNSGAVGIGTTNPTGMLQVTGDEVRIGDGGTADYASADGDLYVEDALEVDGTAYVGGLYIAGTQVTATASELNLIDGTTVTSGGVMFGDGTKITQDAANFFWDDTNNRVGIGTTGPSAGLHVLGTTEQLRLGYDSSNYMSFTVGSDGTLTLSDTGNTVVAFSDAQANFSVPAQFSAAGDVTIAYDLIFSNQTSSNINSWGPLQITSGKPTARAISLPTSEEILSCRARILRWCLIH</sequence>
<gene>
    <name evidence="2" type="ORF">UW52_C0025G0005</name>
</gene>
<evidence type="ECO:0000259" key="1">
    <source>
        <dbReference type="PROSITE" id="PS50937"/>
    </source>
</evidence>
<evidence type="ECO:0000313" key="2">
    <source>
        <dbReference type="EMBL" id="KKT60508.1"/>
    </source>
</evidence>
<dbReference type="Pfam" id="PF00376">
    <property type="entry name" value="MerR"/>
    <property type="match status" value="1"/>
</dbReference>
<feature type="domain" description="HTH merR-type" evidence="1">
    <location>
        <begin position="9"/>
        <end position="47"/>
    </location>
</feature>
<dbReference type="InterPro" id="IPR000551">
    <property type="entry name" value="MerR-type_HTH_dom"/>
</dbReference>